<keyword evidence="2" id="KW-0560">Oxidoreductase</keyword>
<dbReference type="RefSeq" id="WP_267534939.1">
    <property type="nucleotide sequence ID" value="NZ_JAPNKA010000001.1"/>
</dbReference>
<feature type="domain" description="Alcohol dehydrogenase-like C-terminal" evidence="3">
    <location>
        <begin position="2"/>
        <end position="82"/>
    </location>
</feature>
<dbReference type="PANTHER" id="PTHR48106">
    <property type="entry name" value="QUINONE OXIDOREDUCTASE PIG3-RELATED"/>
    <property type="match status" value="1"/>
</dbReference>
<keyword evidence="5" id="KW-1185">Reference proteome</keyword>
<dbReference type="Pfam" id="PF00107">
    <property type="entry name" value="ADH_zinc_N"/>
    <property type="match status" value="1"/>
</dbReference>
<proteinExistence type="predicted"/>
<dbReference type="EMBL" id="JAPNKA010000001">
    <property type="protein sequence ID" value="MCY1076030.1"/>
    <property type="molecule type" value="Genomic_DNA"/>
</dbReference>
<gene>
    <name evidence="4" type="ORF">OV287_16265</name>
</gene>
<dbReference type="InterPro" id="IPR013149">
    <property type="entry name" value="ADH-like_C"/>
</dbReference>
<reference evidence="4 5" key="1">
    <citation type="submission" date="2022-11" db="EMBL/GenBank/DDBJ databases">
        <title>Minimal conservation of predation-associated metabolite biosynthetic gene clusters underscores biosynthetic potential of Myxococcota including descriptions for ten novel species: Archangium lansinium sp. nov., Myxococcus landrumus sp. nov., Nannocystis bai.</title>
        <authorList>
            <person name="Ahearne A."/>
            <person name="Stevens C."/>
            <person name="Phillips K."/>
        </authorList>
    </citation>
    <scope>NUCLEOTIDE SEQUENCE [LARGE SCALE GENOMIC DNA]</scope>
    <source>
        <strain evidence="4 5">MIWBW</strain>
    </source>
</reference>
<dbReference type="Proteomes" id="UP001207654">
    <property type="component" value="Unassembled WGS sequence"/>
</dbReference>
<organism evidence="4 5">
    <name type="scientific">Archangium lansingense</name>
    <dbReference type="NCBI Taxonomy" id="2995310"/>
    <lineage>
        <taxon>Bacteria</taxon>
        <taxon>Pseudomonadati</taxon>
        <taxon>Myxococcota</taxon>
        <taxon>Myxococcia</taxon>
        <taxon>Myxococcales</taxon>
        <taxon>Cystobacterineae</taxon>
        <taxon>Archangiaceae</taxon>
        <taxon>Archangium</taxon>
    </lineage>
</organism>
<evidence type="ECO:0000259" key="3">
    <source>
        <dbReference type="Pfam" id="PF00107"/>
    </source>
</evidence>
<evidence type="ECO:0000256" key="2">
    <source>
        <dbReference type="ARBA" id="ARBA00023002"/>
    </source>
</evidence>
<evidence type="ECO:0000313" key="5">
    <source>
        <dbReference type="Proteomes" id="UP001207654"/>
    </source>
</evidence>
<evidence type="ECO:0000256" key="1">
    <source>
        <dbReference type="ARBA" id="ARBA00022857"/>
    </source>
</evidence>
<dbReference type="SUPFAM" id="SSF51735">
    <property type="entry name" value="NAD(P)-binding Rossmann-fold domains"/>
    <property type="match status" value="1"/>
</dbReference>
<sequence>MGRLLVQLAKRLGAAKVIGGASSESKRALVFRLGAAAAVDTSREDWPMHVREATEGQGADIVFEHAFPLEAVPQAHRALASRETTGKVLIRVT</sequence>
<protein>
    <submittedName>
        <fullName evidence="4">Zinc-binding dehydrogenase</fullName>
    </submittedName>
</protein>
<comment type="caution">
    <text evidence="4">The sequence shown here is derived from an EMBL/GenBank/DDBJ whole genome shotgun (WGS) entry which is preliminary data.</text>
</comment>
<name>A0ABT4A311_9BACT</name>
<keyword evidence="1" id="KW-0521">NADP</keyword>
<dbReference type="Gene3D" id="3.40.50.720">
    <property type="entry name" value="NAD(P)-binding Rossmann-like Domain"/>
    <property type="match status" value="1"/>
</dbReference>
<accession>A0ABT4A311</accession>
<dbReference type="PANTHER" id="PTHR48106:SF13">
    <property type="entry name" value="QUINONE OXIDOREDUCTASE-RELATED"/>
    <property type="match status" value="1"/>
</dbReference>
<evidence type="ECO:0000313" key="4">
    <source>
        <dbReference type="EMBL" id="MCY1076030.1"/>
    </source>
</evidence>
<dbReference type="InterPro" id="IPR036291">
    <property type="entry name" value="NAD(P)-bd_dom_sf"/>
</dbReference>